<dbReference type="EMBL" id="JAGIOB010000001">
    <property type="protein sequence ID" value="MBP2417607.1"/>
    <property type="molecule type" value="Genomic_DNA"/>
</dbReference>
<reference evidence="2 3" key="1">
    <citation type="submission" date="2021-03" db="EMBL/GenBank/DDBJ databases">
        <title>Sequencing the genomes of 1000 actinobacteria strains.</title>
        <authorList>
            <person name="Klenk H.-P."/>
        </authorList>
    </citation>
    <scope>NUCLEOTIDE SEQUENCE [LARGE SCALE GENOMIC DNA]</scope>
    <source>
        <strain evidence="2 3">DSM 12936</strain>
    </source>
</reference>
<evidence type="ECO:0008006" key="4">
    <source>
        <dbReference type="Google" id="ProtNLM"/>
    </source>
</evidence>
<feature type="transmembrane region" description="Helical" evidence="1">
    <location>
        <begin position="47"/>
        <end position="72"/>
    </location>
</feature>
<feature type="transmembrane region" description="Helical" evidence="1">
    <location>
        <begin position="186"/>
        <end position="208"/>
    </location>
</feature>
<dbReference type="Proteomes" id="UP000758168">
    <property type="component" value="Unassembled WGS sequence"/>
</dbReference>
<evidence type="ECO:0000256" key="1">
    <source>
        <dbReference type="SAM" id="Phobius"/>
    </source>
</evidence>
<dbReference type="InterPro" id="IPR025238">
    <property type="entry name" value="DUF4184"/>
</dbReference>
<protein>
    <recommendedName>
        <fullName evidence="4">DUF4184 family protein</fullName>
    </recommendedName>
</protein>
<evidence type="ECO:0000313" key="2">
    <source>
        <dbReference type="EMBL" id="MBP2417607.1"/>
    </source>
</evidence>
<feature type="transmembrane region" description="Helical" evidence="1">
    <location>
        <begin position="214"/>
        <end position="238"/>
    </location>
</feature>
<name>A0ABS4Z981_9ACTN</name>
<organism evidence="2 3">
    <name type="scientific">Microlunatus capsulatus</name>
    <dbReference type="NCBI Taxonomy" id="99117"/>
    <lineage>
        <taxon>Bacteria</taxon>
        <taxon>Bacillati</taxon>
        <taxon>Actinomycetota</taxon>
        <taxon>Actinomycetes</taxon>
        <taxon>Propionibacteriales</taxon>
        <taxon>Propionibacteriaceae</taxon>
        <taxon>Microlunatus</taxon>
    </lineage>
</organism>
<proteinExistence type="predicted"/>
<dbReference type="RefSeq" id="WP_210056315.1">
    <property type="nucleotide sequence ID" value="NZ_BAAAMH010000003.1"/>
</dbReference>
<gene>
    <name evidence="2" type="ORF">JOF54_002529</name>
</gene>
<keyword evidence="3" id="KW-1185">Reference proteome</keyword>
<comment type="caution">
    <text evidence="2">The sequence shown here is derived from an EMBL/GenBank/DDBJ whole genome shotgun (WGS) entry which is preliminary data.</text>
</comment>
<keyword evidence="1" id="KW-0812">Transmembrane</keyword>
<dbReference type="Pfam" id="PF13803">
    <property type="entry name" value="DUF4184"/>
    <property type="match status" value="1"/>
</dbReference>
<sequence length="264" mass="27804">MPFTLSHAVAVLPLARSRRLVPAALVIGSWVPDLPYFVPLPVGSRWTHAASGPVSVDLVLGLLVLVLWRLVLRRPLADLAPRWLRERLRPPAALTPGLLLAAAVSVVLGALTHVVWDTFTHADRWGTTHVALLAEPLGPLPAFKWFQFASGLLGLAGLGLWLLLWVRRTPARPVPTATLTAARRTAWLVGVAVVLVTAALVGGLALAGGRSLEASAFAVATRSMGAGAAAVLAVCLLWSAGGGRLGRLGQVRGVAERPAQREHG</sequence>
<evidence type="ECO:0000313" key="3">
    <source>
        <dbReference type="Proteomes" id="UP000758168"/>
    </source>
</evidence>
<accession>A0ABS4Z981</accession>
<keyword evidence="1" id="KW-1133">Transmembrane helix</keyword>
<keyword evidence="1" id="KW-0472">Membrane</keyword>
<feature type="transmembrane region" description="Helical" evidence="1">
    <location>
        <begin position="145"/>
        <end position="166"/>
    </location>
</feature>
<feature type="transmembrane region" description="Helical" evidence="1">
    <location>
        <begin position="93"/>
        <end position="116"/>
    </location>
</feature>